<reference evidence="1" key="2">
    <citation type="journal article" date="2015" name="Fish Shellfish Immunol.">
        <title>Early steps in the European eel (Anguilla anguilla)-Vibrio vulnificus interaction in the gills: Role of the RtxA13 toxin.</title>
        <authorList>
            <person name="Callol A."/>
            <person name="Pajuelo D."/>
            <person name="Ebbesson L."/>
            <person name="Teles M."/>
            <person name="MacKenzie S."/>
            <person name="Amaro C."/>
        </authorList>
    </citation>
    <scope>NUCLEOTIDE SEQUENCE</scope>
</reference>
<dbReference type="AlphaFoldDB" id="A0A0E9XE87"/>
<sequence length="29" mass="3496">MNKCKNKIIQSSYVQYVNKKCNRNMSFLI</sequence>
<accession>A0A0E9XE87</accession>
<organism evidence="1">
    <name type="scientific">Anguilla anguilla</name>
    <name type="common">European freshwater eel</name>
    <name type="synonym">Muraena anguilla</name>
    <dbReference type="NCBI Taxonomy" id="7936"/>
    <lineage>
        <taxon>Eukaryota</taxon>
        <taxon>Metazoa</taxon>
        <taxon>Chordata</taxon>
        <taxon>Craniata</taxon>
        <taxon>Vertebrata</taxon>
        <taxon>Euteleostomi</taxon>
        <taxon>Actinopterygii</taxon>
        <taxon>Neopterygii</taxon>
        <taxon>Teleostei</taxon>
        <taxon>Anguilliformes</taxon>
        <taxon>Anguillidae</taxon>
        <taxon>Anguilla</taxon>
    </lineage>
</organism>
<proteinExistence type="predicted"/>
<evidence type="ECO:0000313" key="1">
    <source>
        <dbReference type="EMBL" id="JAI00161.1"/>
    </source>
</evidence>
<protein>
    <submittedName>
        <fullName evidence="1">Uncharacterized protein</fullName>
    </submittedName>
</protein>
<dbReference type="EMBL" id="GBXM01008417">
    <property type="protein sequence ID" value="JAI00161.1"/>
    <property type="molecule type" value="Transcribed_RNA"/>
</dbReference>
<name>A0A0E9XE87_ANGAN</name>
<reference evidence="1" key="1">
    <citation type="submission" date="2014-11" db="EMBL/GenBank/DDBJ databases">
        <authorList>
            <person name="Amaro Gonzalez C."/>
        </authorList>
    </citation>
    <scope>NUCLEOTIDE SEQUENCE</scope>
</reference>